<evidence type="ECO:0000313" key="2">
    <source>
        <dbReference type="EMBL" id="KAJ7017552.1"/>
    </source>
</evidence>
<gene>
    <name evidence="2" type="ORF">C8F04DRAFT_915772</name>
</gene>
<feature type="compositionally biased region" description="Polar residues" evidence="1">
    <location>
        <begin position="320"/>
        <end position="333"/>
    </location>
</feature>
<organism evidence="2 3">
    <name type="scientific">Mycena alexandri</name>
    <dbReference type="NCBI Taxonomy" id="1745969"/>
    <lineage>
        <taxon>Eukaryota</taxon>
        <taxon>Fungi</taxon>
        <taxon>Dikarya</taxon>
        <taxon>Basidiomycota</taxon>
        <taxon>Agaricomycotina</taxon>
        <taxon>Agaricomycetes</taxon>
        <taxon>Agaricomycetidae</taxon>
        <taxon>Agaricales</taxon>
        <taxon>Marasmiineae</taxon>
        <taxon>Mycenaceae</taxon>
        <taxon>Mycena</taxon>
    </lineage>
</organism>
<comment type="caution">
    <text evidence="2">The sequence shown here is derived from an EMBL/GenBank/DDBJ whole genome shotgun (WGS) entry which is preliminary data.</text>
</comment>
<evidence type="ECO:0000256" key="1">
    <source>
        <dbReference type="SAM" id="MobiDB-lite"/>
    </source>
</evidence>
<reference evidence="2" key="1">
    <citation type="submission" date="2023-03" db="EMBL/GenBank/DDBJ databases">
        <title>Massive genome expansion in bonnet fungi (Mycena s.s.) driven by repeated elements and novel gene families across ecological guilds.</title>
        <authorList>
            <consortium name="Lawrence Berkeley National Laboratory"/>
            <person name="Harder C.B."/>
            <person name="Miyauchi S."/>
            <person name="Viragh M."/>
            <person name="Kuo A."/>
            <person name="Thoen E."/>
            <person name="Andreopoulos B."/>
            <person name="Lu D."/>
            <person name="Skrede I."/>
            <person name="Drula E."/>
            <person name="Henrissat B."/>
            <person name="Morin E."/>
            <person name="Kohler A."/>
            <person name="Barry K."/>
            <person name="LaButti K."/>
            <person name="Morin E."/>
            <person name="Salamov A."/>
            <person name="Lipzen A."/>
            <person name="Mereny Z."/>
            <person name="Hegedus B."/>
            <person name="Baldrian P."/>
            <person name="Stursova M."/>
            <person name="Weitz H."/>
            <person name="Taylor A."/>
            <person name="Grigoriev I.V."/>
            <person name="Nagy L.G."/>
            <person name="Martin F."/>
            <person name="Kauserud H."/>
        </authorList>
    </citation>
    <scope>NUCLEOTIDE SEQUENCE</scope>
    <source>
        <strain evidence="2">CBHHK200</strain>
    </source>
</reference>
<protein>
    <recommendedName>
        <fullName evidence="4">Gag protein</fullName>
    </recommendedName>
</protein>
<feature type="non-terminal residue" evidence="2">
    <location>
        <position position="333"/>
    </location>
</feature>
<dbReference type="AlphaFoldDB" id="A0AAD6RYU9"/>
<evidence type="ECO:0008006" key="4">
    <source>
        <dbReference type="Google" id="ProtNLM"/>
    </source>
</evidence>
<accession>A0AAD6RYU9</accession>
<proteinExistence type="predicted"/>
<feature type="compositionally biased region" description="Polar residues" evidence="1">
    <location>
        <begin position="277"/>
        <end position="294"/>
    </location>
</feature>
<name>A0AAD6RYU9_9AGAR</name>
<dbReference type="Proteomes" id="UP001218188">
    <property type="component" value="Unassembled WGS sequence"/>
</dbReference>
<keyword evidence="3" id="KW-1185">Reference proteome</keyword>
<sequence>MTESSATARPILHRDDFAKWYEDFEAYCGTKGLWRMCTGAELYPTPVDANALTRDERNDIEAHETRKMKASGEIWLGVEESLRDDGLREVKGEPAEILAVLEAKHNQKAPGIRFKAYNDFLNITLRNDVEPSLMLTTLVHDITTSLSFIRRQRPEEYTLDKLEGELATMVALRALRNSDDADHRSFATQFLMKEDLNFEDVESTIHRNFRSKPTIKQEELGTSLAMAAGQQGPCYLCGDPHFIRDCGKLEKAKKHLASSSSSNRRGRGRGWGAANPVESNGNTTPGAASASRATESAGKASAFESTTHRASWLKSRAATDWNTDTGASSHMTP</sequence>
<feature type="region of interest" description="Disordered" evidence="1">
    <location>
        <begin position="254"/>
        <end position="333"/>
    </location>
</feature>
<evidence type="ECO:0000313" key="3">
    <source>
        <dbReference type="Proteomes" id="UP001218188"/>
    </source>
</evidence>
<dbReference type="EMBL" id="JARJCM010000397">
    <property type="protein sequence ID" value="KAJ7017552.1"/>
    <property type="molecule type" value="Genomic_DNA"/>
</dbReference>